<dbReference type="PANTHER" id="PTHR47822">
    <property type="entry name" value="CARBOHYDRATE BINDING DOMAIN CONTAINING PROTEIN"/>
    <property type="match status" value="1"/>
</dbReference>
<keyword evidence="4" id="KW-1185">Reference proteome</keyword>
<dbReference type="PROSITE" id="PS00678">
    <property type="entry name" value="WD_REPEATS_1"/>
    <property type="match status" value="1"/>
</dbReference>
<keyword evidence="1 3" id="KW-0853">WD repeat</keyword>
<dbReference type="Pfam" id="PF00400">
    <property type="entry name" value="WD40"/>
    <property type="match status" value="1"/>
</dbReference>
<reference evidence="5" key="1">
    <citation type="submission" date="2016-11" db="UniProtKB">
        <authorList>
            <consortium name="WormBaseParasite"/>
        </authorList>
    </citation>
    <scope>IDENTIFICATION</scope>
</reference>
<name>A0A1I8FTC9_9PLAT</name>
<dbReference type="PROSITE" id="PS50082">
    <property type="entry name" value="WD_REPEATS_2"/>
    <property type="match status" value="1"/>
</dbReference>
<dbReference type="AlphaFoldDB" id="A0A1I8FTC9"/>
<sequence length="459" mass="48591">WAQNLGRAAASPARGPVRLEAGPSIAGSPEDEGLFALCYVDGDRRLVLGTGSEGIRCLAADFAAGGEAAVLAEAVTVKQNQPFGGLAVACVRGHLATVGSDCSVRVYDLRTCQPVRQYSGYRDLDPDCPEGHATRLFAARFNADGLLLTSGWDDCVKFWDLRLASGDPVRRLSGPHICCPDGLDVKATALLPRRLGSTALGRQAVRGPLTSWPADHVYCARFTAKSTVASAGALSRCLTVWPAAVTSETSPEPLARLELDSAVYSMAAAEDGRLAVGCRSGRLQLARLRRHPEKKLSVLGYADDLALLSSTAEGAQRLLDGLTAAAARVGLVFNARKTEVPTVLHDLPAEIRLRDGDGPGTALPKCLQFVYLGGLVPDIGDDLARRRGKAWAAFRSMRALLLSEALSDGARSQLFQAVVETALLYNAETWTLTGALGAQLDAAHAALVRAAFGAARRPW</sequence>
<organism evidence="4 5">
    <name type="scientific">Macrostomum lignano</name>
    <dbReference type="NCBI Taxonomy" id="282301"/>
    <lineage>
        <taxon>Eukaryota</taxon>
        <taxon>Metazoa</taxon>
        <taxon>Spiralia</taxon>
        <taxon>Lophotrochozoa</taxon>
        <taxon>Platyhelminthes</taxon>
        <taxon>Rhabditophora</taxon>
        <taxon>Macrostomorpha</taxon>
        <taxon>Macrostomida</taxon>
        <taxon>Macrostomidae</taxon>
        <taxon>Macrostomum</taxon>
    </lineage>
</organism>
<dbReference type="InterPro" id="IPR015943">
    <property type="entry name" value="WD40/YVTN_repeat-like_dom_sf"/>
</dbReference>
<dbReference type="Proteomes" id="UP000095280">
    <property type="component" value="Unplaced"/>
</dbReference>
<dbReference type="PANTHER" id="PTHR47822:SF2">
    <property type="entry name" value="F-BOX AND WD-40 DOMAIN PROTEIN 7"/>
    <property type="match status" value="1"/>
</dbReference>
<dbReference type="InterPro" id="IPR019775">
    <property type="entry name" value="WD40_repeat_CS"/>
</dbReference>
<evidence type="ECO:0000256" key="2">
    <source>
        <dbReference type="ARBA" id="ARBA00022737"/>
    </source>
</evidence>
<dbReference type="WBParaSite" id="maker-unitig_9309-snap-gene-0.2-mRNA-1">
    <property type="protein sequence ID" value="maker-unitig_9309-snap-gene-0.2-mRNA-1"/>
    <property type="gene ID" value="maker-unitig_9309-snap-gene-0.2"/>
</dbReference>
<dbReference type="SMART" id="SM00320">
    <property type="entry name" value="WD40"/>
    <property type="match status" value="3"/>
</dbReference>
<accession>A0A1I8FTC9</accession>
<evidence type="ECO:0000256" key="1">
    <source>
        <dbReference type="ARBA" id="ARBA00022574"/>
    </source>
</evidence>
<dbReference type="InterPro" id="IPR001680">
    <property type="entry name" value="WD40_rpt"/>
</dbReference>
<dbReference type="Gene3D" id="2.130.10.10">
    <property type="entry name" value="YVTN repeat-like/Quinoprotein amine dehydrogenase"/>
    <property type="match status" value="1"/>
</dbReference>
<evidence type="ECO:0000313" key="4">
    <source>
        <dbReference type="Proteomes" id="UP000095280"/>
    </source>
</evidence>
<evidence type="ECO:0000256" key="3">
    <source>
        <dbReference type="PROSITE-ProRule" id="PRU00221"/>
    </source>
</evidence>
<keyword evidence="2" id="KW-0677">Repeat</keyword>
<dbReference type="InterPro" id="IPR011047">
    <property type="entry name" value="Quinoprotein_ADH-like_sf"/>
</dbReference>
<protein>
    <submittedName>
        <fullName evidence="5">WD_REPEATS_REGION domain-containing protein</fullName>
    </submittedName>
</protein>
<proteinExistence type="predicted"/>
<dbReference type="SUPFAM" id="SSF50998">
    <property type="entry name" value="Quinoprotein alcohol dehydrogenase-like"/>
    <property type="match status" value="1"/>
</dbReference>
<feature type="repeat" description="WD" evidence="3">
    <location>
        <begin position="129"/>
        <end position="162"/>
    </location>
</feature>
<evidence type="ECO:0000313" key="5">
    <source>
        <dbReference type="WBParaSite" id="maker-unitig_9309-snap-gene-0.2-mRNA-1"/>
    </source>
</evidence>